<dbReference type="Proteomes" id="UP001196413">
    <property type="component" value="Unassembled WGS sequence"/>
</dbReference>
<proteinExistence type="predicted"/>
<keyword evidence="2" id="KW-1185">Reference proteome</keyword>
<sequence length="95" mass="10451">MLDFLNAFLTRTEAAILEADQKLRSADTKLKILEAKLAMIPDPSSDVLETQTDVAKTRRHSVEAADLSKASEETASSVATKMIVENRQKCTTGQR</sequence>
<dbReference type="GO" id="GO:0071203">
    <property type="term" value="C:WASH complex"/>
    <property type="evidence" value="ECO:0007669"/>
    <property type="project" value="InterPro"/>
</dbReference>
<dbReference type="Pfam" id="PF10152">
    <property type="entry name" value="CCDC53"/>
    <property type="match status" value="1"/>
</dbReference>
<protein>
    <submittedName>
        <fullName evidence="1">Uncharacterized protein</fullName>
    </submittedName>
</protein>
<name>A0AAD5QXI7_PARTN</name>
<evidence type="ECO:0000313" key="2">
    <source>
        <dbReference type="Proteomes" id="UP001196413"/>
    </source>
</evidence>
<reference evidence="1" key="1">
    <citation type="submission" date="2021-06" db="EMBL/GenBank/DDBJ databases">
        <title>Parelaphostrongylus tenuis whole genome reference sequence.</title>
        <authorList>
            <person name="Garwood T.J."/>
            <person name="Larsen P.A."/>
            <person name="Fountain-Jones N.M."/>
            <person name="Garbe J.R."/>
            <person name="Macchietto M.G."/>
            <person name="Kania S.A."/>
            <person name="Gerhold R.W."/>
            <person name="Richards J.E."/>
            <person name="Wolf T.M."/>
        </authorList>
    </citation>
    <scope>NUCLEOTIDE SEQUENCE</scope>
    <source>
        <strain evidence="1">MNPRO001-30</strain>
        <tissue evidence="1">Meninges</tissue>
    </source>
</reference>
<evidence type="ECO:0000313" key="1">
    <source>
        <dbReference type="EMBL" id="KAJ1365772.1"/>
    </source>
</evidence>
<comment type="caution">
    <text evidence="1">The sequence shown here is derived from an EMBL/GenBank/DDBJ whole genome shotgun (WGS) entry which is preliminary data.</text>
</comment>
<accession>A0AAD5QXI7</accession>
<dbReference type="AlphaFoldDB" id="A0AAD5QXI7"/>
<dbReference type="InterPro" id="IPR019309">
    <property type="entry name" value="WASHC3"/>
</dbReference>
<organism evidence="1 2">
    <name type="scientific">Parelaphostrongylus tenuis</name>
    <name type="common">Meningeal worm</name>
    <dbReference type="NCBI Taxonomy" id="148309"/>
    <lineage>
        <taxon>Eukaryota</taxon>
        <taxon>Metazoa</taxon>
        <taxon>Ecdysozoa</taxon>
        <taxon>Nematoda</taxon>
        <taxon>Chromadorea</taxon>
        <taxon>Rhabditida</taxon>
        <taxon>Rhabditina</taxon>
        <taxon>Rhabditomorpha</taxon>
        <taxon>Strongyloidea</taxon>
        <taxon>Metastrongylidae</taxon>
        <taxon>Parelaphostrongylus</taxon>
    </lineage>
</organism>
<gene>
    <name evidence="1" type="ORF">KIN20_026204</name>
</gene>
<dbReference type="EMBL" id="JAHQIW010005360">
    <property type="protein sequence ID" value="KAJ1365772.1"/>
    <property type="molecule type" value="Genomic_DNA"/>
</dbReference>